<gene>
    <name evidence="1" type="ORF">GOODEAATRI_005980</name>
</gene>
<dbReference type="Proteomes" id="UP001476798">
    <property type="component" value="Unassembled WGS sequence"/>
</dbReference>
<evidence type="ECO:0000313" key="1">
    <source>
        <dbReference type="EMBL" id="MEQ2157846.1"/>
    </source>
</evidence>
<dbReference type="PANTHER" id="PTHR38706:SF2">
    <property type="match status" value="1"/>
</dbReference>
<organism evidence="1 2">
    <name type="scientific">Goodea atripinnis</name>
    <dbReference type="NCBI Taxonomy" id="208336"/>
    <lineage>
        <taxon>Eukaryota</taxon>
        <taxon>Metazoa</taxon>
        <taxon>Chordata</taxon>
        <taxon>Craniata</taxon>
        <taxon>Vertebrata</taxon>
        <taxon>Euteleostomi</taxon>
        <taxon>Actinopterygii</taxon>
        <taxon>Neopterygii</taxon>
        <taxon>Teleostei</taxon>
        <taxon>Neoteleostei</taxon>
        <taxon>Acanthomorphata</taxon>
        <taxon>Ovalentaria</taxon>
        <taxon>Atherinomorphae</taxon>
        <taxon>Cyprinodontiformes</taxon>
        <taxon>Goodeidae</taxon>
        <taxon>Goodea</taxon>
    </lineage>
</organism>
<comment type="caution">
    <text evidence="1">The sequence shown here is derived from an EMBL/GenBank/DDBJ whole genome shotgun (WGS) entry which is preliminary data.</text>
</comment>
<protein>
    <submittedName>
        <fullName evidence="1">Uncharacterized protein</fullName>
    </submittedName>
</protein>
<accession>A0ABV0MFG5</accession>
<dbReference type="PANTHER" id="PTHR38706">
    <property type="entry name" value="SI:CH211-198C19.1-RELATED"/>
    <property type="match status" value="1"/>
</dbReference>
<sequence>MFLSVNDVTAQHPAGIRKTTCVRASPAVQTSYVATSHVSAFNYNSRSGFINQETETQGKSHQLHSNTELTYWSTSQSLRTMKFSGTIPSLSVALLLLLTSASTVEVLNTINDLKNLNFGTAVPTHSLLLLHWFANEVDIDNNNVIRLTFQPNQGDYGSHHYGNYERVLALLPPGNIYRYFTVGNLNRETSSDLPSYVVHPRNGYEGRNRDRIIFRVREQNVGRQAGHVIDRVYITQHFETSEYQGTRYDPDHTYQVTTNLLRQIRQFSVEENDRNTLTSLRDQFRSNADNSQLREIRNVWGDLACLGLFLFIVIKEKYSSNQHHNNRFQTPARRNTQPDFVVSIPESRPTRNSEVSIRIPQHHSDDILLQVMTGCGGNARIVWRNVPWSDFTGGVMVALYRSDEDEEPLTYKSIGNTKSGTYDTSVLLNEGLQVRLHEVSKLCCFWSRLGEEIYRGPEFKNPLAAVSIKGYKASLQLFAKNGKACARLYVKNSFTDWTSKFKDSWVGFYSSADKGTNNYDWWQWQWARKFELKADLQDCPDSTVYEYRSSMTIAQGVQARFILHKDVEKARTPCWM</sequence>
<evidence type="ECO:0000313" key="2">
    <source>
        <dbReference type="Proteomes" id="UP001476798"/>
    </source>
</evidence>
<proteinExistence type="predicted"/>
<keyword evidence="2" id="KW-1185">Reference proteome</keyword>
<dbReference type="EMBL" id="JAHRIO010000279">
    <property type="protein sequence ID" value="MEQ2157846.1"/>
    <property type="molecule type" value="Genomic_DNA"/>
</dbReference>
<name>A0ABV0MFG5_9TELE</name>
<reference evidence="1 2" key="1">
    <citation type="submission" date="2021-06" db="EMBL/GenBank/DDBJ databases">
        <authorList>
            <person name="Palmer J.M."/>
        </authorList>
    </citation>
    <scope>NUCLEOTIDE SEQUENCE [LARGE SCALE GENOMIC DNA]</scope>
    <source>
        <strain evidence="1 2">GA_2019</strain>
        <tissue evidence="1">Muscle</tissue>
    </source>
</reference>